<dbReference type="GO" id="GO:0009401">
    <property type="term" value="P:phosphoenolpyruvate-dependent sugar phosphotransferase system"/>
    <property type="evidence" value="ECO:0007669"/>
    <property type="project" value="InterPro"/>
</dbReference>
<dbReference type="RefSeq" id="WP_090841555.1">
    <property type="nucleotide sequence ID" value="NZ_FNIL01000002.1"/>
</dbReference>
<reference evidence="8" key="1">
    <citation type="submission" date="2016-10" db="EMBL/GenBank/DDBJ databases">
        <authorList>
            <person name="Varghese N."/>
            <person name="Submissions S."/>
        </authorList>
    </citation>
    <scope>NUCLEOTIDE SEQUENCE [LARGE SCALE GENOMIC DNA]</scope>
    <source>
        <strain evidence="8">CGMCC 1.10369</strain>
    </source>
</reference>
<dbReference type="GO" id="GO:0019563">
    <property type="term" value="P:glycerol catabolic process"/>
    <property type="evidence" value="ECO:0007669"/>
    <property type="project" value="InterPro"/>
</dbReference>
<gene>
    <name evidence="7" type="ORF">SAMN04488053_102256</name>
</gene>
<comment type="subunit">
    <text evidence="5">Homodimer. The dihydroxyacetone kinase complex is composed of a homodimer of DhaM, a homodimer of DhaK and the subunit DhaL.</text>
</comment>
<dbReference type="STRING" id="745820.SAMN04488053_102256"/>
<evidence type="ECO:0000259" key="6">
    <source>
        <dbReference type="PROSITE" id="PS51096"/>
    </source>
</evidence>
<comment type="catalytic activity">
    <reaction evidence="1">
        <text>dihydroxyacetone + phosphoenolpyruvate = dihydroxyacetone phosphate + pyruvate</text>
        <dbReference type="Rhea" id="RHEA:18381"/>
        <dbReference type="ChEBI" id="CHEBI:15361"/>
        <dbReference type="ChEBI" id="CHEBI:16016"/>
        <dbReference type="ChEBI" id="CHEBI:57642"/>
        <dbReference type="ChEBI" id="CHEBI:58702"/>
        <dbReference type="EC" id="2.7.1.121"/>
    </reaction>
</comment>
<comment type="function">
    <text evidence="2">Component of the dihydroxyacetone kinase complex, which is responsible for the phosphoenolpyruvate (PEP)-dependent phosphorylation of dihydroxyacetone. DhaM serves as the phosphoryl donor. Is phosphorylated by phosphoenolpyruvate in an EI- and HPr-dependent reaction, and a phosphorelay system on histidine residues finally leads to phosphoryl transfer to DhaL and dihydroxyacetone.</text>
</comment>
<dbReference type="EC" id="2.7.1.121" evidence="3"/>
<evidence type="ECO:0000256" key="5">
    <source>
        <dbReference type="ARBA" id="ARBA00046577"/>
    </source>
</evidence>
<dbReference type="EMBL" id="FNIL01000002">
    <property type="protein sequence ID" value="SDN62222.1"/>
    <property type="molecule type" value="Genomic_DNA"/>
</dbReference>
<evidence type="ECO:0000313" key="8">
    <source>
        <dbReference type="Proteomes" id="UP000198778"/>
    </source>
</evidence>
<dbReference type="AlphaFoldDB" id="A0A1H0CWE7"/>
<accession>A0A1H0CWE7</accession>
<evidence type="ECO:0000313" key="7">
    <source>
        <dbReference type="EMBL" id="SDN62222.1"/>
    </source>
</evidence>
<dbReference type="Pfam" id="PF03610">
    <property type="entry name" value="EIIA-man"/>
    <property type="match status" value="1"/>
</dbReference>
<dbReference type="OrthoDB" id="7065393at2"/>
<sequence>MDKVSLVFVSHSADIVKGIKSLLFEMQPEVNIAVAGGEDDGGIGTNAQAIEEAISSVYSDKGTVVLFDLGSALLNTELAIELGEEGRKIRIADAPILEGGYSAVVEAGFGSDIDKVVEAAEKAREMQKIPQR</sequence>
<evidence type="ECO:0000256" key="2">
    <source>
        <dbReference type="ARBA" id="ARBA00002788"/>
    </source>
</evidence>
<dbReference type="InterPro" id="IPR039643">
    <property type="entry name" value="DhaM"/>
</dbReference>
<dbReference type="InterPro" id="IPR004701">
    <property type="entry name" value="PTS_EIIA_man-typ"/>
</dbReference>
<name>A0A1H0CWE7_9BACI</name>
<evidence type="ECO:0000256" key="4">
    <source>
        <dbReference type="ARBA" id="ARBA00022679"/>
    </source>
</evidence>
<keyword evidence="4" id="KW-0808">Transferase</keyword>
<dbReference type="SUPFAM" id="SSF53062">
    <property type="entry name" value="PTS system fructose IIA component-like"/>
    <property type="match status" value="1"/>
</dbReference>
<dbReference type="PANTHER" id="PTHR38594">
    <property type="entry name" value="PEP-DEPENDENT DIHYDROXYACETONE KINASE, PHOSPHORYL DONOR SUBUNIT DHAM"/>
    <property type="match status" value="1"/>
</dbReference>
<keyword evidence="8" id="KW-1185">Reference proteome</keyword>
<dbReference type="Gene3D" id="3.40.50.510">
    <property type="entry name" value="Phosphotransferase system, mannose-type IIA component"/>
    <property type="match status" value="1"/>
</dbReference>
<dbReference type="InterPro" id="IPR012844">
    <property type="entry name" value="DhaM_N"/>
</dbReference>
<keyword evidence="7" id="KW-0418">Kinase</keyword>
<dbReference type="PANTHER" id="PTHR38594:SF1">
    <property type="entry name" value="PEP-DEPENDENT DIHYDROXYACETONE KINASE, PHOSPHORYL DONOR SUBUNIT DHAM"/>
    <property type="match status" value="1"/>
</dbReference>
<dbReference type="Proteomes" id="UP000198778">
    <property type="component" value="Unassembled WGS sequence"/>
</dbReference>
<evidence type="ECO:0000256" key="1">
    <source>
        <dbReference type="ARBA" id="ARBA00001113"/>
    </source>
</evidence>
<organism evidence="7 8">
    <name type="scientific">Alkalicoccus daliensis</name>
    <dbReference type="NCBI Taxonomy" id="745820"/>
    <lineage>
        <taxon>Bacteria</taxon>
        <taxon>Bacillati</taxon>
        <taxon>Bacillota</taxon>
        <taxon>Bacilli</taxon>
        <taxon>Bacillales</taxon>
        <taxon>Bacillaceae</taxon>
        <taxon>Alkalicoccus</taxon>
    </lineage>
</organism>
<dbReference type="GO" id="GO:0016020">
    <property type="term" value="C:membrane"/>
    <property type="evidence" value="ECO:0007669"/>
    <property type="project" value="InterPro"/>
</dbReference>
<evidence type="ECO:0000256" key="3">
    <source>
        <dbReference type="ARBA" id="ARBA00012095"/>
    </source>
</evidence>
<dbReference type="NCBIfam" id="TIGR02364">
    <property type="entry name" value="dha_pts"/>
    <property type="match status" value="1"/>
</dbReference>
<dbReference type="InterPro" id="IPR036662">
    <property type="entry name" value="PTS_EIIA_man-typ_sf"/>
</dbReference>
<protein>
    <recommendedName>
        <fullName evidence="3">phosphoenolpyruvate--glycerone phosphotransferase</fullName>
        <ecNumber evidence="3">2.7.1.121</ecNumber>
    </recommendedName>
</protein>
<feature type="domain" description="PTS EIIA type-4" evidence="6">
    <location>
        <begin position="3"/>
        <end position="127"/>
    </location>
</feature>
<dbReference type="GO" id="GO:0047324">
    <property type="term" value="F:phosphoenolpyruvate-glycerone phosphotransferase activity"/>
    <property type="evidence" value="ECO:0007669"/>
    <property type="project" value="UniProtKB-EC"/>
</dbReference>
<proteinExistence type="predicted"/>
<dbReference type="PROSITE" id="PS51096">
    <property type="entry name" value="PTS_EIIA_TYPE_4"/>
    <property type="match status" value="1"/>
</dbReference>